<dbReference type="PANTHER" id="PTHR23500">
    <property type="entry name" value="SOLUTE CARRIER FAMILY 2, FACILITATED GLUCOSE TRANSPORTER"/>
    <property type="match status" value="1"/>
</dbReference>
<dbReference type="GO" id="GO:0016020">
    <property type="term" value="C:membrane"/>
    <property type="evidence" value="ECO:0007669"/>
    <property type="project" value="UniProtKB-SubCell"/>
</dbReference>
<comment type="subcellular location">
    <subcellularLocation>
        <location evidence="1">Membrane</location>
        <topology evidence="1">Multi-pass membrane protein</topology>
    </subcellularLocation>
</comment>
<evidence type="ECO:0000313" key="12">
    <source>
        <dbReference type="EMBL" id="KAB1221881.1"/>
    </source>
</evidence>
<dbReference type="PROSITE" id="PS50850">
    <property type="entry name" value="MFS"/>
    <property type="match status" value="1"/>
</dbReference>
<dbReference type="AlphaFoldDB" id="A0A6A1W9I6"/>
<dbReference type="PANTHER" id="PTHR23500:SF574">
    <property type="entry name" value="SUGAR TRANSPORT PROTEIN 1"/>
    <property type="match status" value="1"/>
</dbReference>
<feature type="transmembrane region" description="Helical" evidence="10">
    <location>
        <begin position="20"/>
        <end position="40"/>
    </location>
</feature>
<dbReference type="EMBL" id="RXIC02000020">
    <property type="protein sequence ID" value="KAB1221881.1"/>
    <property type="molecule type" value="Genomic_DNA"/>
</dbReference>
<evidence type="ECO:0000256" key="3">
    <source>
        <dbReference type="ARBA" id="ARBA00022448"/>
    </source>
</evidence>
<proteinExistence type="inferred from homology"/>
<feature type="transmembrane region" description="Helical" evidence="10">
    <location>
        <begin position="200"/>
        <end position="223"/>
    </location>
</feature>
<feature type="transmembrane region" description="Helical" evidence="10">
    <location>
        <begin position="386"/>
        <end position="407"/>
    </location>
</feature>
<evidence type="ECO:0000256" key="6">
    <source>
        <dbReference type="ARBA" id="ARBA00022847"/>
    </source>
</evidence>
<dbReference type="InterPro" id="IPR003663">
    <property type="entry name" value="Sugar/inositol_transpt"/>
</dbReference>
<protein>
    <submittedName>
        <fullName evidence="12">Sugar carrier protein C</fullName>
    </submittedName>
</protein>
<dbReference type="InterPro" id="IPR036259">
    <property type="entry name" value="MFS_trans_sf"/>
</dbReference>
<evidence type="ECO:0000256" key="7">
    <source>
        <dbReference type="ARBA" id="ARBA00022989"/>
    </source>
</evidence>
<feature type="transmembrane region" description="Helical" evidence="10">
    <location>
        <begin position="112"/>
        <end position="131"/>
    </location>
</feature>
<accession>A0A6A1W9I6</accession>
<feature type="transmembrane region" description="Helical" evidence="10">
    <location>
        <begin position="171"/>
        <end position="194"/>
    </location>
</feature>
<feature type="transmembrane region" description="Helical" evidence="10">
    <location>
        <begin position="137"/>
        <end position="159"/>
    </location>
</feature>
<dbReference type="InterPro" id="IPR044778">
    <property type="entry name" value="MFS_STP/MST-like_plant"/>
</dbReference>
<dbReference type="InterPro" id="IPR005828">
    <property type="entry name" value="MFS_sugar_transport-like"/>
</dbReference>
<dbReference type="SUPFAM" id="SSF103473">
    <property type="entry name" value="MFS general substrate transporter"/>
    <property type="match status" value="1"/>
</dbReference>
<feature type="transmembrane region" description="Helical" evidence="10">
    <location>
        <begin position="428"/>
        <end position="448"/>
    </location>
</feature>
<evidence type="ECO:0000256" key="4">
    <source>
        <dbReference type="ARBA" id="ARBA00022597"/>
    </source>
</evidence>
<gene>
    <name evidence="12" type="ORF">CJ030_MR2G006880</name>
</gene>
<dbReference type="InterPro" id="IPR005829">
    <property type="entry name" value="Sugar_transporter_CS"/>
</dbReference>
<dbReference type="CDD" id="cd17361">
    <property type="entry name" value="MFS_STP"/>
    <property type="match status" value="1"/>
</dbReference>
<name>A0A6A1W9I6_9ROSI</name>
<dbReference type="InterPro" id="IPR020846">
    <property type="entry name" value="MFS_dom"/>
</dbReference>
<dbReference type="GO" id="GO:0015293">
    <property type="term" value="F:symporter activity"/>
    <property type="evidence" value="ECO:0007669"/>
    <property type="project" value="UniProtKB-KW"/>
</dbReference>
<feature type="domain" description="Major facilitator superfamily (MFS) profile" evidence="11">
    <location>
        <begin position="27"/>
        <end position="479"/>
    </location>
</feature>
<evidence type="ECO:0000256" key="10">
    <source>
        <dbReference type="SAM" id="Phobius"/>
    </source>
</evidence>
<keyword evidence="6" id="KW-0769">Symport</keyword>
<feature type="transmembrane region" description="Helical" evidence="10">
    <location>
        <begin position="321"/>
        <end position="343"/>
    </location>
</feature>
<dbReference type="Proteomes" id="UP000516437">
    <property type="component" value="Chromosome 2"/>
</dbReference>
<keyword evidence="5 10" id="KW-0812">Transmembrane</keyword>
<comment type="caution">
    <text evidence="12">The sequence shown here is derived from an EMBL/GenBank/DDBJ whole genome shotgun (WGS) entry which is preliminary data.</text>
</comment>
<evidence type="ECO:0000256" key="1">
    <source>
        <dbReference type="ARBA" id="ARBA00004141"/>
    </source>
</evidence>
<keyword evidence="13" id="KW-1185">Reference proteome</keyword>
<dbReference type="OrthoDB" id="5296287at2759"/>
<dbReference type="PROSITE" id="PS00216">
    <property type="entry name" value="SUGAR_TRANSPORT_1"/>
    <property type="match status" value="1"/>
</dbReference>
<keyword evidence="4" id="KW-0762">Sugar transport</keyword>
<dbReference type="Pfam" id="PF00083">
    <property type="entry name" value="Sugar_tr"/>
    <property type="match status" value="1"/>
</dbReference>
<dbReference type="FunFam" id="1.20.1250.20:FF:000002">
    <property type="entry name" value="Sugar transport protein 13"/>
    <property type="match status" value="1"/>
</dbReference>
<keyword evidence="3 9" id="KW-0813">Transport</keyword>
<feature type="transmembrane region" description="Helical" evidence="10">
    <location>
        <begin position="454"/>
        <end position="475"/>
    </location>
</feature>
<evidence type="ECO:0000313" key="13">
    <source>
        <dbReference type="Proteomes" id="UP000516437"/>
    </source>
</evidence>
<feature type="transmembrane region" description="Helical" evidence="10">
    <location>
        <begin position="285"/>
        <end position="309"/>
    </location>
</feature>
<dbReference type="NCBIfam" id="TIGR00879">
    <property type="entry name" value="SP"/>
    <property type="match status" value="1"/>
</dbReference>
<evidence type="ECO:0000256" key="9">
    <source>
        <dbReference type="RuleBase" id="RU003346"/>
    </source>
</evidence>
<evidence type="ECO:0000259" key="11">
    <source>
        <dbReference type="PROSITE" id="PS50850"/>
    </source>
</evidence>
<organism evidence="12 13">
    <name type="scientific">Morella rubra</name>
    <name type="common">Chinese bayberry</name>
    <dbReference type="NCBI Taxonomy" id="262757"/>
    <lineage>
        <taxon>Eukaryota</taxon>
        <taxon>Viridiplantae</taxon>
        <taxon>Streptophyta</taxon>
        <taxon>Embryophyta</taxon>
        <taxon>Tracheophyta</taxon>
        <taxon>Spermatophyta</taxon>
        <taxon>Magnoliopsida</taxon>
        <taxon>eudicotyledons</taxon>
        <taxon>Gunneridae</taxon>
        <taxon>Pentapetalae</taxon>
        <taxon>rosids</taxon>
        <taxon>fabids</taxon>
        <taxon>Fagales</taxon>
        <taxon>Myricaceae</taxon>
        <taxon>Morella</taxon>
    </lineage>
</organism>
<comment type="similarity">
    <text evidence="2 9">Belongs to the major facilitator superfamily. Sugar transporter (TC 2.A.1.1) family.</text>
</comment>
<dbReference type="GO" id="GO:0015145">
    <property type="term" value="F:monosaccharide transmembrane transporter activity"/>
    <property type="evidence" value="ECO:0007669"/>
    <property type="project" value="InterPro"/>
</dbReference>
<dbReference type="InterPro" id="IPR045262">
    <property type="entry name" value="STP/PLT_plant"/>
</dbReference>
<evidence type="ECO:0000256" key="8">
    <source>
        <dbReference type="ARBA" id="ARBA00023136"/>
    </source>
</evidence>
<keyword evidence="8 10" id="KW-0472">Membrane</keyword>
<evidence type="ECO:0000256" key="2">
    <source>
        <dbReference type="ARBA" id="ARBA00010992"/>
    </source>
</evidence>
<keyword evidence="7 10" id="KW-1133">Transmembrane helix</keyword>
<reference evidence="12 13" key="1">
    <citation type="journal article" date="2019" name="Plant Biotechnol. J.">
        <title>The red bayberry genome and genetic basis of sex determination.</title>
        <authorList>
            <person name="Jia H.M."/>
            <person name="Jia H.J."/>
            <person name="Cai Q.L."/>
            <person name="Wang Y."/>
            <person name="Zhao H.B."/>
            <person name="Yang W.F."/>
            <person name="Wang G.Y."/>
            <person name="Li Y.H."/>
            <person name="Zhan D.L."/>
            <person name="Shen Y.T."/>
            <person name="Niu Q.F."/>
            <person name="Chang L."/>
            <person name="Qiu J."/>
            <person name="Zhao L."/>
            <person name="Xie H.B."/>
            <person name="Fu W.Y."/>
            <person name="Jin J."/>
            <person name="Li X.W."/>
            <person name="Jiao Y."/>
            <person name="Zhou C.C."/>
            <person name="Tu T."/>
            <person name="Chai C.Y."/>
            <person name="Gao J.L."/>
            <person name="Fan L.J."/>
            <person name="van de Weg E."/>
            <person name="Wang J.Y."/>
            <person name="Gao Z.S."/>
        </authorList>
    </citation>
    <scope>NUCLEOTIDE SEQUENCE [LARGE SCALE GENOMIC DNA]</scope>
    <source>
        <tissue evidence="12">Leaves</tissue>
    </source>
</reference>
<feature type="transmembrane region" description="Helical" evidence="10">
    <location>
        <begin position="350"/>
        <end position="374"/>
    </location>
</feature>
<dbReference type="PROSITE" id="PS00217">
    <property type="entry name" value="SUGAR_TRANSPORT_2"/>
    <property type="match status" value="1"/>
</dbReference>
<sequence>MPAVGGIPVGAPGREYPGNLTPFVTVTCIVAAMGGLIFGYDIGISGGVTSMDPFLKKFFPAVFRKKNEKASTNQYCQYDSETLTMFTSSLYLAALLSSLVASTVTRKFGRKLSMLFGGVLFCSGAILNGLAQAVWMLIVGRILLGFGIGFANQSVPLYLSEMAPYKFRGALNIGFQLSITVGILIANVLNYFFAKIKGGWGWRLSLGGAMVPAIIIIVGSLALPDTPNSMIERGQHDEAKEKLKRIRGVDNVEEELNDLIAASEASRLVEHPWRNLLQRKYRPHLSMAILIPFFQQLTGINVIMFYAPVLFNTIGFGSDASLMSAVITGVVNVVATMVSIYGVDKWGRRFLFLEGGVQMLICQCIVAAAIGAKFGVDGDPGHLPKWYAIVVVLFICIYVAGFAWSWGPLGWLVPSEIFPLEIRSAAQSINVSVNMFFTFVVAQIFLTMLCHLKFGLFLFFAFFVVVMTFFVYFFLPETKGIPIEEMAKVWKTHWYWSRFVSAEDFPNVEMSKEGQALKNV</sequence>
<dbReference type="PRINTS" id="PR00171">
    <property type="entry name" value="SUGRTRNSPORT"/>
</dbReference>
<dbReference type="Gene3D" id="1.20.1250.20">
    <property type="entry name" value="MFS general substrate transporter like domains"/>
    <property type="match status" value="1"/>
</dbReference>
<feature type="transmembrane region" description="Helical" evidence="10">
    <location>
        <begin position="88"/>
        <end position="105"/>
    </location>
</feature>
<evidence type="ECO:0000256" key="5">
    <source>
        <dbReference type="ARBA" id="ARBA00022692"/>
    </source>
</evidence>